<protein>
    <submittedName>
        <fullName evidence="4">Uncharacterized protein LOC108622568</fullName>
    </submittedName>
</protein>
<dbReference type="GeneID" id="108622568"/>
<organism evidence="3 4">
    <name type="scientific">Ceratina calcarata</name>
    <dbReference type="NCBI Taxonomy" id="156304"/>
    <lineage>
        <taxon>Eukaryota</taxon>
        <taxon>Metazoa</taxon>
        <taxon>Ecdysozoa</taxon>
        <taxon>Arthropoda</taxon>
        <taxon>Hexapoda</taxon>
        <taxon>Insecta</taxon>
        <taxon>Pterygota</taxon>
        <taxon>Neoptera</taxon>
        <taxon>Endopterygota</taxon>
        <taxon>Hymenoptera</taxon>
        <taxon>Apocrita</taxon>
        <taxon>Aculeata</taxon>
        <taxon>Apoidea</taxon>
        <taxon>Anthophila</taxon>
        <taxon>Apidae</taxon>
        <taxon>Ceratina</taxon>
        <taxon>Zadontomerus</taxon>
    </lineage>
</organism>
<keyword evidence="1" id="KW-0812">Transmembrane</keyword>
<feature type="transmembrane region" description="Helical" evidence="1">
    <location>
        <begin position="50"/>
        <end position="68"/>
    </location>
</feature>
<evidence type="ECO:0000256" key="1">
    <source>
        <dbReference type="SAM" id="Phobius"/>
    </source>
</evidence>
<dbReference type="InterPro" id="IPR028036">
    <property type="entry name" value="DMAC1-like_dom"/>
</dbReference>
<evidence type="ECO:0000313" key="3">
    <source>
        <dbReference type="Proteomes" id="UP000694925"/>
    </source>
</evidence>
<evidence type="ECO:0000259" key="2">
    <source>
        <dbReference type="Pfam" id="PF15055"/>
    </source>
</evidence>
<name>A0AAJ7ISS5_9HYME</name>
<keyword evidence="1" id="KW-1133">Transmembrane helix</keyword>
<accession>A0AAJ7ISS5</accession>
<dbReference type="AlphaFoldDB" id="A0AAJ7ISS5"/>
<evidence type="ECO:0000313" key="4">
    <source>
        <dbReference type="RefSeq" id="XP_017875998.1"/>
    </source>
</evidence>
<keyword evidence="3" id="KW-1185">Reference proteome</keyword>
<dbReference type="RefSeq" id="XP_017875998.1">
    <property type="nucleotide sequence ID" value="XM_018020509.2"/>
</dbReference>
<gene>
    <name evidence="4" type="primary">LOC108622568</name>
</gene>
<dbReference type="Pfam" id="PF15055">
    <property type="entry name" value="DMAC1_Dmo2"/>
    <property type="match status" value="1"/>
</dbReference>
<keyword evidence="1" id="KW-0472">Membrane</keyword>
<sequence>MEETSTVKSMINNRSRDCLSCRIFSGCGLIGSGLYVWHHTKNMQKPIGKTVMYSIGTGLMVLGTTRVFDLPPFRNQFSHG</sequence>
<proteinExistence type="predicted"/>
<feature type="domain" description="Distal membrane-arm assembly complex protein 1-like" evidence="2">
    <location>
        <begin position="17"/>
        <end position="63"/>
    </location>
</feature>
<reference evidence="4" key="1">
    <citation type="submission" date="2025-08" db="UniProtKB">
        <authorList>
            <consortium name="RefSeq"/>
        </authorList>
    </citation>
    <scope>IDENTIFICATION</scope>
    <source>
        <tissue evidence="4">Whole body</tissue>
    </source>
</reference>
<dbReference type="KEGG" id="ccal:108622568"/>
<dbReference type="Proteomes" id="UP000694925">
    <property type="component" value="Unplaced"/>
</dbReference>